<evidence type="ECO:0000313" key="3">
    <source>
        <dbReference type="Proteomes" id="UP000001412"/>
    </source>
</evidence>
<dbReference type="InterPro" id="IPR029044">
    <property type="entry name" value="Nucleotide-diphossugar_trans"/>
</dbReference>
<dbReference type="OrthoDB" id="285216at2"/>
<dbReference type="KEGG" id="ctc:CTC_02472"/>
<dbReference type="EMBL" id="AE015927">
    <property type="protein sequence ID" value="AAO36937.1"/>
    <property type="molecule type" value="Genomic_DNA"/>
</dbReference>
<dbReference type="Proteomes" id="UP000001412">
    <property type="component" value="Chromosome"/>
</dbReference>
<dbReference type="RefSeq" id="WP_011100598.1">
    <property type="nucleotide sequence ID" value="NC_004557.1"/>
</dbReference>
<evidence type="ECO:0000313" key="2">
    <source>
        <dbReference type="EMBL" id="AAO36937.1"/>
    </source>
</evidence>
<dbReference type="CDD" id="cd04182">
    <property type="entry name" value="GT_2_like_f"/>
    <property type="match status" value="1"/>
</dbReference>
<keyword evidence="3" id="KW-1185">Reference proteome</keyword>
<dbReference type="STRING" id="212717.CTC_02472"/>
<dbReference type="SUPFAM" id="SSF53448">
    <property type="entry name" value="Nucleotide-diphospho-sugar transferases"/>
    <property type="match status" value="1"/>
</dbReference>
<dbReference type="HOGENOM" id="CLU_061980_1_2_9"/>
<dbReference type="InterPro" id="IPR025877">
    <property type="entry name" value="MobA-like_NTP_Trfase"/>
</dbReference>
<feature type="domain" description="MobA-like NTP transferase" evidence="1">
    <location>
        <begin position="5"/>
        <end position="157"/>
    </location>
</feature>
<reference evidence="2 3" key="1">
    <citation type="journal article" date="2003" name="Proc. Natl. Acad. Sci. U.S.A.">
        <title>The genome sequence of Clostridium tetani, the causative agent of tetanus disease.</title>
        <authorList>
            <person name="Brueggemann H."/>
            <person name="Baumer S."/>
            <person name="Fricke W.F."/>
            <person name="Wiezer A."/>
            <person name="Liesegang H."/>
            <person name="Decker I."/>
            <person name="Herzberg C."/>
            <person name="Martinez-Arias R."/>
            <person name="Merkl R."/>
            <person name="Henne A."/>
            <person name="Gottschalk G."/>
        </authorList>
    </citation>
    <scope>NUCLEOTIDE SEQUENCE [LARGE SCALE GENOMIC DNA]</scope>
    <source>
        <strain evidence="3">Massachusetts / E88</strain>
    </source>
</reference>
<proteinExistence type="predicted"/>
<dbReference type="PANTHER" id="PTHR43777">
    <property type="entry name" value="MOLYBDENUM COFACTOR CYTIDYLYLTRANSFERASE"/>
    <property type="match status" value="1"/>
</dbReference>
<accession>Q891A8</accession>
<dbReference type="PANTHER" id="PTHR43777:SF1">
    <property type="entry name" value="MOLYBDENUM COFACTOR CYTIDYLYLTRANSFERASE"/>
    <property type="match status" value="1"/>
</dbReference>
<gene>
    <name evidence="2" type="ordered locus">CTC_02472</name>
</gene>
<name>Q891A8_CLOTE</name>
<protein>
    <submittedName>
        <fullName evidence="2">Molybdopterin-guanine dinucleotide biosynthesis protein A</fullName>
    </submittedName>
</protein>
<sequence length="197" mass="22569">MKVEGIILAAGLSTRAGTNKLILDIDGKTAIERCIYGMYDLCSKIIVVGGHRIEDIKGILDRYTRVELVYNPNYLEGMFSSVKKGLIHIKEERFLLIPGDYPVINKSTYKYMLGLNKDIIIPMYNGKKGHPVLMKSYLIEELLKDASYKTLRDFINKKGFTPINVQDPGILMDIDTMEDYRRAVLYFEESVNIRKHP</sequence>
<dbReference type="GO" id="GO:0016779">
    <property type="term" value="F:nucleotidyltransferase activity"/>
    <property type="evidence" value="ECO:0007669"/>
    <property type="project" value="UniProtKB-ARBA"/>
</dbReference>
<dbReference type="AlphaFoldDB" id="Q891A8"/>
<dbReference type="Gene3D" id="3.90.550.10">
    <property type="entry name" value="Spore Coat Polysaccharide Biosynthesis Protein SpsA, Chain A"/>
    <property type="match status" value="1"/>
</dbReference>
<organism evidence="2 3">
    <name type="scientific">Clostridium tetani (strain Massachusetts / E88)</name>
    <dbReference type="NCBI Taxonomy" id="212717"/>
    <lineage>
        <taxon>Bacteria</taxon>
        <taxon>Bacillati</taxon>
        <taxon>Bacillota</taxon>
        <taxon>Clostridia</taxon>
        <taxon>Eubacteriales</taxon>
        <taxon>Clostridiaceae</taxon>
        <taxon>Clostridium</taxon>
    </lineage>
</organism>
<evidence type="ECO:0000259" key="1">
    <source>
        <dbReference type="Pfam" id="PF12804"/>
    </source>
</evidence>
<dbReference type="GeneID" id="24253685"/>
<dbReference type="Pfam" id="PF12804">
    <property type="entry name" value="NTP_transf_3"/>
    <property type="match status" value="1"/>
</dbReference>